<keyword evidence="1" id="KW-0677">Repeat</keyword>
<dbReference type="InterPro" id="IPR056884">
    <property type="entry name" value="NPHP3-like_N"/>
</dbReference>
<proteinExistence type="predicted"/>
<dbReference type="Pfam" id="PF12796">
    <property type="entry name" value="Ank_2"/>
    <property type="match status" value="1"/>
</dbReference>
<dbReference type="InterPro" id="IPR036770">
    <property type="entry name" value="Ankyrin_rpt-contain_sf"/>
</dbReference>
<name>A0A6A6WBY1_9PEZI</name>
<dbReference type="InterPro" id="IPR027417">
    <property type="entry name" value="P-loop_NTPase"/>
</dbReference>
<evidence type="ECO:0000256" key="2">
    <source>
        <dbReference type="PROSITE-ProRule" id="PRU00023"/>
    </source>
</evidence>
<dbReference type="EMBL" id="ML996568">
    <property type="protein sequence ID" value="KAF2760203.1"/>
    <property type="molecule type" value="Genomic_DNA"/>
</dbReference>
<evidence type="ECO:0000259" key="5">
    <source>
        <dbReference type="Pfam" id="PF24883"/>
    </source>
</evidence>
<gene>
    <name evidence="6" type="ORF">EJ05DRAFT_508765</name>
</gene>
<dbReference type="PANTHER" id="PTHR10039">
    <property type="entry name" value="AMELOGENIN"/>
    <property type="match status" value="1"/>
</dbReference>
<keyword evidence="3" id="KW-0732">Signal</keyword>
<dbReference type="RefSeq" id="XP_033602654.1">
    <property type="nucleotide sequence ID" value="XM_033748032.1"/>
</dbReference>
<evidence type="ECO:0000313" key="7">
    <source>
        <dbReference type="Proteomes" id="UP000799437"/>
    </source>
</evidence>
<organism evidence="6 7">
    <name type="scientific">Pseudovirgaria hyperparasitica</name>
    <dbReference type="NCBI Taxonomy" id="470096"/>
    <lineage>
        <taxon>Eukaryota</taxon>
        <taxon>Fungi</taxon>
        <taxon>Dikarya</taxon>
        <taxon>Ascomycota</taxon>
        <taxon>Pezizomycotina</taxon>
        <taxon>Dothideomycetes</taxon>
        <taxon>Dothideomycetes incertae sedis</taxon>
        <taxon>Acrospermales</taxon>
        <taxon>Acrospermaceae</taxon>
        <taxon>Pseudovirgaria</taxon>
    </lineage>
</organism>
<feature type="chain" id="PRO_5025339658" evidence="3">
    <location>
        <begin position="20"/>
        <end position="785"/>
    </location>
</feature>
<feature type="signal peptide" evidence="3">
    <location>
        <begin position="1"/>
        <end position="19"/>
    </location>
</feature>
<dbReference type="SUPFAM" id="SSF48403">
    <property type="entry name" value="Ankyrin repeat"/>
    <property type="match status" value="1"/>
</dbReference>
<dbReference type="OrthoDB" id="1577640at2759"/>
<feature type="domain" description="GPI inositol-deacylase winged helix" evidence="4">
    <location>
        <begin position="481"/>
        <end position="561"/>
    </location>
</feature>
<feature type="repeat" description="ANK" evidence="2">
    <location>
        <begin position="702"/>
        <end position="734"/>
    </location>
</feature>
<dbReference type="SUPFAM" id="SSF52540">
    <property type="entry name" value="P-loop containing nucleoside triphosphate hydrolases"/>
    <property type="match status" value="1"/>
</dbReference>
<accession>A0A6A6WBY1</accession>
<dbReference type="InterPro" id="IPR002110">
    <property type="entry name" value="Ankyrin_rpt"/>
</dbReference>
<evidence type="ECO:0000259" key="4">
    <source>
        <dbReference type="Pfam" id="PF22939"/>
    </source>
</evidence>
<evidence type="ECO:0000256" key="1">
    <source>
        <dbReference type="ARBA" id="ARBA00022737"/>
    </source>
</evidence>
<dbReference type="Gene3D" id="3.40.50.300">
    <property type="entry name" value="P-loop containing nucleotide triphosphate hydrolases"/>
    <property type="match status" value="1"/>
</dbReference>
<feature type="domain" description="Nephrocystin 3-like N-terminal" evidence="5">
    <location>
        <begin position="202"/>
        <end position="366"/>
    </location>
</feature>
<dbReference type="Gene3D" id="1.25.40.20">
    <property type="entry name" value="Ankyrin repeat-containing domain"/>
    <property type="match status" value="1"/>
</dbReference>
<evidence type="ECO:0000313" key="6">
    <source>
        <dbReference type="EMBL" id="KAF2760203.1"/>
    </source>
</evidence>
<reference evidence="6" key="1">
    <citation type="journal article" date="2020" name="Stud. Mycol.">
        <title>101 Dothideomycetes genomes: a test case for predicting lifestyles and emergence of pathogens.</title>
        <authorList>
            <person name="Haridas S."/>
            <person name="Albert R."/>
            <person name="Binder M."/>
            <person name="Bloem J."/>
            <person name="Labutti K."/>
            <person name="Salamov A."/>
            <person name="Andreopoulos B."/>
            <person name="Baker S."/>
            <person name="Barry K."/>
            <person name="Bills G."/>
            <person name="Bluhm B."/>
            <person name="Cannon C."/>
            <person name="Castanera R."/>
            <person name="Culley D."/>
            <person name="Daum C."/>
            <person name="Ezra D."/>
            <person name="Gonzalez J."/>
            <person name="Henrissat B."/>
            <person name="Kuo A."/>
            <person name="Liang C."/>
            <person name="Lipzen A."/>
            <person name="Lutzoni F."/>
            <person name="Magnuson J."/>
            <person name="Mondo S."/>
            <person name="Nolan M."/>
            <person name="Ohm R."/>
            <person name="Pangilinan J."/>
            <person name="Park H.-J."/>
            <person name="Ramirez L."/>
            <person name="Alfaro M."/>
            <person name="Sun H."/>
            <person name="Tritt A."/>
            <person name="Yoshinaga Y."/>
            <person name="Zwiers L.-H."/>
            <person name="Turgeon B."/>
            <person name="Goodwin S."/>
            <person name="Spatafora J."/>
            <person name="Crous P."/>
            <person name="Grigoriev I."/>
        </authorList>
    </citation>
    <scope>NUCLEOTIDE SEQUENCE</scope>
    <source>
        <strain evidence="6">CBS 121739</strain>
    </source>
</reference>
<protein>
    <submittedName>
        <fullName evidence="6">Uncharacterized protein</fullName>
    </submittedName>
</protein>
<dbReference type="Proteomes" id="UP000799437">
    <property type="component" value="Unassembled WGS sequence"/>
</dbReference>
<dbReference type="InterPro" id="IPR054471">
    <property type="entry name" value="GPIID_WHD"/>
</dbReference>
<dbReference type="SMART" id="SM00248">
    <property type="entry name" value="ANK"/>
    <property type="match status" value="2"/>
</dbReference>
<keyword evidence="7" id="KW-1185">Reference proteome</keyword>
<dbReference type="Pfam" id="PF22939">
    <property type="entry name" value="WHD_GPIID"/>
    <property type="match status" value="1"/>
</dbReference>
<dbReference type="Pfam" id="PF24883">
    <property type="entry name" value="NPHP3_N"/>
    <property type="match status" value="1"/>
</dbReference>
<keyword evidence="2" id="KW-0040">ANK repeat</keyword>
<dbReference type="PROSITE" id="PS50088">
    <property type="entry name" value="ANK_REPEAT"/>
    <property type="match status" value="1"/>
</dbReference>
<evidence type="ECO:0000256" key="3">
    <source>
        <dbReference type="SAM" id="SignalP"/>
    </source>
</evidence>
<sequence>MGDPISVAGLIIAIGQVTACLIDYGKNVAHAADDVARLSQELFSLQGALEYLQTDANSRVSSGTSPFQMTPSFDEQKFSEMVTMTQSFLQSLLKDLEEPRKRVARLMKRLEWPLKRTDVDKHFARLERAKTWFVLVLTTESSGLVREIHSSMEVLCATLEQDLHERRQVRTTHENTAMLSWLCPVSYTTTHKQIREGRRYDAGQWFMQGPLTQFLSNPTSCSLIMVLKGKSGSGKSTLCSSIVDHFTHTQEGIRLAYFYCSGSSLDSQQTVHIMGSFLAQLCQADEAIHDRIRSDYLTATAKSSGSEPRAPTLTYVEDALVACCKILGPTFLLLDAINESVRSDEIIESISRIVSQTQHVRIVMTSTSDEQHKFWHSQQAPIRTVLMDPMLVFRDIQAHTELELASNPILHKLKPELRTDIMNSICANADGSFRWAQLTLSHLTSQRTGKAMRNALRDLPRTLKEIYANILTRISPEDSRYVQELLLWVAFAERPMKLDELTEAVIITECEGVLDEDSRFLSLDEIIRKCYGLLHVDKGTVTLSHASVKAFLTSDWLASSYINTFYLDPKQADTLIMRRCLEYLTFQNFLPGYRFGPHVLHNLVANYALLPYVALRWAQHGVTSTLEKSDLAMILKFLNTRSLPNGGNFGTWIQLLLPEAQPHTLANTQPLYYAASFGLTQVVKAILAADPTQKIDAKGGRHNSTALFIACYRGYAETAGVLLRGGANPRILDACGESPISWAESYGPLELRKLMRDWIAHNPSRSLTASETVVAMRTRQLPTPD</sequence>
<dbReference type="GeneID" id="54489086"/>
<dbReference type="AlphaFoldDB" id="A0A6A6WBY1"/>
<dbReference type="PANTHER" id="PTHR10039:SF16">
    <property type="entry name" value="GPI INOSITOL-DEACYLASE"/>
    <property type="match status" value="1"/>
</dbReference>